<keyword evidence="3" id="KW-1185">Reference proteome</keyword>
<dbReference type="Pfam" id="PF13524">
    <property type="entry name" value="Glyco_trans_1_2"/>
    <property type="match status" value="1"/>
</dbReference>
<sequence>MEMRNHGMDPQPALLILVSQAGYPTHAPRIRALGEATSLYLAGPGQLDQLDGLPFFACDATTPVESLLGELQERGFRPDALLQLESLDFYPQGLIGQPLPAFYYATDIHQHIHWQMEYGKLFDALFIPSPHFLEPMRRNGHVAVYAAPEGVDLTLFSNPGLSRDLDLVFVGSTQADQHPLRPVLHTLLRDQGYKIQFSPRADAATRAKLYGRSRVVLHQGEPGIFSATQLEGAACGAVPCTTAFSGLEPELRSEQECITYRDEHDLLHRLESLLGEGPRWHQLSDAAQQRVKQASWGQRSQQMLQNMLPFLRQKRTHFAEADQMKAHAFVYHVRGFGGRGIRMLNTLSNQFPEDVELHLLKALSYLNSNLYLEAARELDTLLTQATPPPTAFVEQIADILLNTFELAGHTAGALHTAQALSLPSDAQKRRLARLLSRTSDPLPPEIMEKLRIPAQTA</sequence>
<feature type="domain" description="Spore protein YkvP/CgeB glycosyl transferase-like" evidence="1">
    <location>
        <begin position="194"/>
        <end position="305"/>
    </location>
</feature>
<protein>
    <recommendedName>
        <fullName evidence="1">Spore protein YkvP/CgeB glycosyl transferase-like domain-containing protein</fullName>
    </recommendedName>
</protein>
<reference evidence="3" key="1">
    <citation type="journal article" date="2009" name="Appl. Environ. Microbiol.">
        <title>Complete genome sequence of the chemolithoautotrophic marine magnetotactic coccus strain MC-1.</title>
        <authorList>
            <person name="Schubbe S."/>
            <person name="Williams T.J."/>
            <person name="Xie G."/>
            <person name="Kiss H.E."/>
            <person name="Brettin T.S."/>
            <person name="Martinez D."/>
            <person name="Ross C.A."/>
            <person name="Schuler D."/>
            <person name="Cox B.L."/>
            <person name="Nealson K.H."/>
            <person name="Bazylinski D.A."/>
        </authorList>
    </citation>
    <scope>NUCLEOTIDE SEQUENCE [LARGE SCALE GENOMIC DNA]</scope>
    <source>
        <strain evidence="3">ATCC BAA-1437 / JCM 17883 / MC-1</strain>
    </source>
</reference>
<evidence type="ECO:0000259" key="1">
    <source>
        <dbReference type="Pfam" id="PF13524"/>
    </source>
</evidence>
<dbReference type="EMBL" id="CP000471">
    <property type="protein sequence ID" value="ABK43411.1"/>
    <property type="molecule type" value="Genomic_DNA"/>
</dbReference>
<dbReference type="Proteomes" id="UP000002586">
    <property type="component" value="Chromosome"/>
</dbReference>
<evidence type="ECO:0000313" key="3">
    <source>
        <dbReference type="Proteomes" id="UP000002586"/>
    </source>
</evidence>
<dbReference type="STRING" id="156889.Mmc1_0892"/>
<name>A0L618_MAGMM</name>
<gene>
    <name evidence="2" type="ordered locus">Mmc1_0892</name>
</gene>
<dbReference type="InterPro" id="IPR055259">
    <property type="entry name" value="YkvP/CgeB_Glyco_trans-like"/>
</dbReference>
<reference evidence="2 3" key="2">
    <citation type="journal article" date="2012" name="Int. J. Syst. Evol. Microbiol.">
        <title>Magnetococcus marinus gen. nov., sp. nov., a marine, magnetotactic bacterium that represents a novel lineage (Magnetococcaceae fam. nov.; Magnetococcales ord. nov.) at the base of the Alphaproteobacteria.</title>
        <authorList>
            <person name="Bazylinski D.A."/>
            <person name="Williams T.J."/>
            <person name="Lefevre C.T."/>
            <person name="Berg R.J."/>
            <person name="Zhang C.L."/>
            <person name="Bowser S.S."/>
            <person name="Dean A.J."/>
            <person name="Beveridge T.J."/>
        </authorList>
    </citation>
    <scope>NUCLEOTIDE SEQUENCE [LARGE SCALE GENOMIC DNA]</scope>
    <source>
        <strain evidence="3">ATCC BAA-1437 / JCM 17883 / MC-1</strain>
    </source>
</reference>
<organism evidence="2 3">
    <name type="scientific">Magnetococcus marinus (strain ATCC BAA-1437 / JCM 17883 / MC-1)</name>
    <dbReference type="NCBI Taxonomy" id="156889"/>
    <lineage>
        <taxon>Bacteria</taxon>
        <taxon>Pseudomonadati</taxon>
        <taxon>Pseudomonadota</taxon>
        <taxon>Magnetococcia</taxon>
        <taxon>Magnetococcales</taxon>
        <taxon>Magnetococcaceae</taxon>
        <taxon>Magnetococcus</taxon>
    </lineage>
</organism>
<dbReference type="HOGENOM" id="CLU_598261_0_0_5"/>
<dbReference type="SUPFAM" id="SSF53756">
    <property type="entry name" value="UDP-Glycosyltransferase/glycogen phosphorylase"/>
    <property type="match status" value="1"/>
</dbReference>
<dbReference type="AlphaFoldDB" id="A0L618"/>
<accession>A0L618</accession>
<evidence type="ECO:0000313" key="2">
    <source>
        <dbReference type="EMBL" id="ABK43411.1"/>
    </source>
</evidence>
<dbReference type="Gene3D" id="3.40.50.2000">
    <property type="entry name" value="Glycogen Phosphorylase B"/>
    <property type="match status" value="1"/>
</dbReference>
<dbReference type="eggNOG" id="COG0438">
    <property type="taxonomic scope" value="Bacteria"/>
</dbReference>
<proteinExistence type="predicted"/>
<dbReference type="KEGG" id="mgm:Mmc1_0892"/>